<name>A0ABM3HS05_9MYRT</name>
<dbReference type="PANTHER" id="PTHR45631:SF206">
    <property type="entry name" value="PROTEIN KINASE DOMAIN-CONTAINING PROTEIN"/>
    <property type="match status" value="1"/>
</dbReference>
<dbReference type="PRINTS" id="PR00019">
    <property type="entry name" value="LEURICHRPT"/>
</dbReference>
<reference evidence="21" key="1">
    <citation type="submission" date="2025-08" db="UniProtKB">
        <authorList>
            <consortium name="RefSeq"/>
        </authorList>
    </citation>
    <scope>IDENTIFICATION</scope>
    <source>
        <tissue evidence="21">Leaf</tissue>
    </source>
</reference>
<evidence type="ECO:0000256" key="8">
    <source>
        <dbReference type="ARBA" id="ARBA00022737"/>
    </source>
</evidence>
<keyword evidence="13 17" id="KW-0472">Membrane</keyword>
<dbReference type="PROSITE" id="PS50011">
    <property type="entry name" value="PROTEIN_KINASE_DOM"/>
    <property type="match status" value="1"/>
</dbReference>
<keyword evidence="8" id="KW-0677">Repeat</keyword>
<dbReference type="PROSITE" id="PS00108">
    <property type="entry name" value="PROTEIN_KINASE_ST"/>
    <property type="match status" value="1"/>
</dbReference>
<evidence type="ECO:0000256" key="18">
    <source>
        <dbReference type="SAM" id="SignalP"/>
    </source>
</evidence>
<feature type="chain" id="PRO_5045196607" description="non-specific serine/threonine protein kinase" evidence="18">
    <location>
        <begin position="28"/>
        <end position="890"/>
    </location>
</feature>
<keyword evidence="7 18" id="KW-0732">Signal</keyword>
<keyword evidence="4" id="KW-0433">Leucine-rich repeat</keyword>
<feature type="domain" description="Protein kinase" evidence="19">
    <location>
        <begin position="584"/>
        <end position="867"/>
    </location>
</feature>
<feature type="transmembrane region" description="Helical" evidence="17">
    <location>
        <begin position="529"/>
        <end position="554"/>
    </location>
</feature>
<evidence type="ECO:0000256" key="14">
    <source>
        <dbReference type="ARBA" id="ARBA00047899"/>
    </source>
</evidence>
<evidence type="ECO:0000256" key="15">
    <source>
        <dbReference type="ARBA" id="ARBA00048679"/>
    </source>
</evidence>
<evidence type="ECO:0000256" key="17">
    <source>
        <dbReference type="SAM" id="Phobius"/>
    </source>
</evidence>
<dbReference type="InterPro" id="IPR008271">
    <property type="entry name" value="Ser/Thr_kinase_AS"/>
</dbReference>
<evidence type="ECO:0000256" key="10">
    <source>
        <dbReference type="ARBA" id="ARBA00022777"/>
    </source>
</evidence>
<organism evidence="20 21">
    <name type="scientific">Rhodamnia argentea</name>
    <dbReference type="NCBI Taxonomy" id="178133"/>
    <lineage>
        <taxon>Eukaryota</taxon>
        <taxon>Viridiplantae</taxon>
        <taxon>Streptophyta</taxon>
        <taxon>Embryophyta</taxon>
        <taxon>Tracheophyta</taxon>
        <taxon>Spermatophyta</taxon>
        <taxon>Magnoliopsida</taxon>
        <taxon>eudicotyledons</taxon>
        <taxon>Gunneridae</taxon>
        <taxon>Pentapetalae</taxon>
        <taxon>rosids</taxon>
        <taxon>malvids</taxon>
        <taxon>Myrtales</taxon>
        <taxon>Myrtaceae</taxon>
        <taxon>Myrtoideae</taxon>
        <taxon>Myrteae</taxon>
        <taxon>Australasian group</taxon>
        <taxon>Rhodamnia</taxon>
    </lineage>
</organism>
<dbReference type="PROSITE" id="PS00107">
    <property type="entry name" value="PROTEIN_KINASE_ATP"/>
    <property type="match status" value="1"/>
</dbReference>
<keyword evidence="12 17" id="KW-1133">Transmembrane helix</keyword>
<dbReference type="EC" id="2.7.11.1" evidence="2"/>
<proteinExistence type="predicted"/>
<feature type="binding site" evidence="16">
    <location>
        <position position="612"/>
    </location>
    <ligand>
        <name>ATP</name>
        <dbReference type="ChEBI" id="CHEBI:30616"/>
    </ligand>
</feature>
<dbReference type="SMART" id="SM00220">
    <property type="entry name" value="S_TKc"/>
    <property type="match status" value="1"/>
</dbReference>
<dbReference type="Pfam" id="PF07714">
    <property type="entry name" value="PK_Tyr_Ser-Thr"/>
    <property type="match status" value="1"/>
</dbReference>
<dbReference type="PANTHER" id="PTHR45631">
    <property type="entry name" value="OS07G0107800 PROTEIN-RELATED"/>
    <property type="match status" value="1"/>
</dbReference>
<dbReference type="CDD" id="cd14066">
    <property type="entry name" value="STKc_IRAK"/>
    <property type="match status" value="1"/>
</dbReference>
<evidence type="ECO:0000256" key="4">
    <source>
        <dbReference type="ARBA" id="ARBA00022614"/>
    </source>
</evidence>
<keyword evidence="9 16" id="KW-0547">Nucleotide-binding</keyword>
<dbReference type="Proteomes" id="UP000827889">
    <property type="component" value="Chromosome 8"/>
</dbReference>
<dbReference type="Gene3D" id="1.10.510.10">
    <property type="entry name" value="Transferase(Phosphotransferase) domain 1"/>
    <property type="match status" value="1"/>
</dbReference>
<keyword evidence="6 17" id="KW-0812">Transmembrane</keyword>
<dbReference type="InterPro" id="IPR017441">
    <property type="entry name" value="Protein_kinase_ATP_BS"/>
</dbReference>
<evidence type="ECO:0000256" key="11">
    <source>
        <dbReference type="ARBA" id="ARBA00022840"/>
    </source>
</evidence>
<evidence type="ECO:0000256" key="6">
    <source>
        <dbReference type="ARBA" id="ARBA00022692"/>
    </source>
</evidence>
<sequence length="890" mass="98196">MQVSLSSGFPKMGRSMLLLLLCASVASLLAPGLKLLALAQQIPGFISINCGAPDPYLNDVTGIYYETDQGFTDSGENKLVSAEYSDESHPQITKSLRSFPNGTRNCYTLKPDGGKNSLYLIRTYFWYGNYDRKRQTPTFDLYIDVNYWTTIDYTGDVFDEIIYVSKADYIQVCVVNTGSGIPYLSALELRVLGNSSIYRIEPGFLRRTWLIDVGTISSSRTRYPTDDYDRIWLGHSQSAYFTLTPSVGASAASLSDNNDAYKVPGKVLMTAGTASNASSSLSYNWTQWKPYSSSGKWILYFHFAETQSLLSGQQREFTVSVNGNQFTKRVALEYLKPVTLVSTPVTGSPIVFTISPTPQSAYPPILNAIEVYNIVGLPNVPTAQIDVKAINDTKATYRVNKESWQGDPCVPSNYTWHGLNCSYGNPPRIISLNLSSSDLVGSIASSFSNLLALESLDLSNNQLSGEIPETLAKLPKLRNLNLSGNNLTGSVPKALTMRVEAKTLNLSLTGNANLCRADPCAQKQKQKTILIPVITSVSGFFVVLFGALAIIWLIKRRAIAESSERVLRPSNRPFTYEEVSIITGNFGQVIGEGGFGKVYLGTLDNGTVVAVKMLSESSKQGYKEFQTEAQLLMIVHHRNLVSLFGYCNESKHLALIYEYMANGNLKQHLSGNVIIHPTEDHPKVLTWSNRLQVAVDAAQGLDYLHNGCKPPIIHRDLKTINILLNDDFRAKISDFGLSRAFATEKDSHVSTCLAGTRGYLDPEMQSSGKFTKKSDVYSFGIILFELITGQPAFVRSQDGSNSMHVLEWLTPIVESGDIQRIMDPRLQGVFDINSAWKVAEIAMSCTRPTAIQRPDIHHVLAELESLVSKSSDPLEMSSLVLQSDDVPIAR</sequence>
<dbReference type="Pfam" id="PF13855">
    <property type="entry name" value="LRR_8"/>
    <property type="match status" value="1"/>
</dbReference>
<dbReference type="Pfam" id="PF12819">
    <property type="entry name" value="Malectin_like"/>
    <property type="match status" value="1"/>
</dbReference>
<feature type="signal peptide" evidence="18">
    <location>
        <begin position="1"/>
        <end position="27"/>
    </location>
</feature>
<protein>
    <recommendedName>
        <fullName evidence="2">non-specific serine/threonine protein kinase</fullName>
        <ecNumber evidence="2">2.7.11.1</ecNumber>
    </recommendedName>
</protein>
<dbReference type="GeneID" id="125316119"/>
<evidence type="ECO:0000256" key="9">
    <source>
        <dbReference type="ARBA" id="ARBA00022741"/>
    </source>
</evidence>
<dbReference type="InterPro" id="IPR011009">
    <property type="entry name" value="Kinase-like_dom_sf"/>
</dbReference>
<evidence type="ECO:0000256" key="5">
    <source>
        <dbReference type="ARBA" id="ARBA00022679"/>
    </source>
</evidence>
<comment type="catalytic activity">
    <reaction evidence="15">
        <text>L-seryl-[protein] + ATP = O-phospho-L-seryl-[protein] + ADP + H(+)</text>
        <dbReference type="Rhea" id="RHEA:17989"/>
        <dbReference type="Rhea" id="RHEA-COMP:9863"/>
        <dbReference type="Rhea" id="RHEA-COMP:11604"/>
        <dbReference type="ChEBI" id="CHEBI:15378"/>
        <dbReference type="ChEBI" id="CHEBI:29999"/>
        <dbReference type="ChEBI" id="CHEBI:30616"/>
        <dbReference type="ChEBI" id="CHEBI:83421"/>
        <dbReference type="ChEBI" id="CHEBI:456216"/>
        <dbReference type="EC" id="2.7.11.1"/>
    </reaction>
</comment>
<evidence type="ECO:0000313" key="20">
    <source>
        <dbReference type="Proteomes" id="UP000827889"/>
    </source>
</evidence>
<dbReference type="SUPFAM" id="SSF56112">
    <property type="entry name" value="Protein kinase-like (PK-like)"/>
    <property type="match status" value="1"/>
</dbReference>
<keyword evidence="5" id="KW-0808">Transferase</keyword>
<dbReference type="InterPro" id="IPR000719">
    <property type="entry name" value="Prot_kinase_dom"/>
</dbReference>
<evidence type="ECO:0000256" key="3">
    <source>
        <dbReference type="ARBA" id="ARBA00022527"/>
    </source>
</evidence>
<dbReference type="Gene3D" id="3.30.200.20">
    <property type="entry name" value="Phosphorylase Kinase, domain 1"/>
    <property type="match status" value="1"/>
</dbReference>
<keyword evidence="11 16" id="KW-0067">ATP-binding</keyword>
<evidence type="ECO:0000256" key="7">
    <source>
        <dbReference type="ARBA" id="ARBA00022729"/>
    </source>
</evidence>
<comment type="subcellular location">
    <subcellularLocation>
        <location evidence="1">Membrane</location>
        <topology evidence="1">Single-pass membrane protein</topology>
    </subcellularLocation>
</comment>
<evidence type="ECO:0000256" key="16">
    <source>
        <dbReference type="PROSITE-ProRule" id="PRU10141"/>
    </source>
</evidence>
<keyword evidence="3" id="KW-0723">Serine/threonine-protein kinase</keyword>
<gene>
    <name evidence="21" type="primary">LOC125316119</name>
</gene>
<dbReference type="InterPro" id="IPR001245">
    <property type="entry name" value="Ser-Thr/Tyr_kinase_cat_dom"/>
</dbReference>
<keyword evidence="20" id="KW-1185">Reference proteome</keyword>
<evidence type="ECO:0000256" key="1">
    <source>
        <dbReference type="ARBA" id="ARBA00004167"/>
    </source>
</evidence>
<dbReference type="SUPFAM" id="SSF52058">
    <property type="entry name" value="L domain-like"/>
    <property type="match status" value="1"/>
</dbReference>
<evidence type="ECO:0000256" key="12">
    <source>
        <dbReference type="ARBA" id="ARBA00022989"/>
    </source>
</evidence>
<accession>A0ABM3HS05</accession>
<dbReference type="PROSITE" id="PS51450">
    <property type="entry name" value="LRR"/>
    <property type="match status" value="1"/>
</dbReference>
<dbReference type="RefSeq" id="XP_048139371.1">
    <property type="nucleotide sequence ID" value="XM_048283414.1"/>
</dbReference>
<evidence type="ECO:0000259" key="19">
    <source>
        <dbReference type="PROSITE" id="PS50011"/>
    </source>
</evidence>
<dbReference type="InterPro" id="IPR001611">
    <property type="entry name" value="Leu-rich_rpt"/>
</dbReference>
<dbReference type="Gene3D" id="3.80.10.10">
    <property type="entry name" value="Ribonuclease Inhibitor"/>
    <property type="match status" value="1"/>
</dbReference>
<dbReference type="InterPro" id="IPR032675">
    <property type="entry name" value="LRR_dom_sf"/>
</dbReference>
<evidence type="ECO:0000256" key="2">
    <source>
        <dbReference type="ARBA" id="ARBA00012513"/>
    </source>
</evidence>
<evidence type="ECO:0000256" key="13">
    <source>
        <dbReference type="ARBA" id="ARBA00023136"/>
    </source>
</evidence>
<evidence type="ECO:0000313" key="21">
    <source>
        <dbReference type="RefSeq" id="XP_048139371.1"/>
    </source>
</evidence>
<dbReference type="InterPro" id="IPR024788">
    <property type="entry name" value="Malectin-like_Carb-bd_dom"/>
</dbReference>
<comment type="catalytic activity">
    <reaction evidence="14">
        <text>L-threonyl-[protein] + ATP = O-phospho-L-threonyl-[protein] + ADP + H(+)</text>
        <dbReference type="Rhea" id="RHEA:46608"/>
        <dbReference type="Rhea" id="RHEA-COMP:11060"/>
        <dbReference type="Rhea" id="RHEA-COMP:11605"/>
        <dbReference type="ChEBI" id="CHEBI:15378"/>
        <dbReference type="ChEBI" id="CHEBI:30013"/>
        <dbReference type="ChEBI" id="CHEBI:30616"/>
        <dbReference type="ChEBI" id="CHEBI:61977"/>
        <dbReference type="ChEBI" id="CHEBI:456216"/>
        <dbReference type="EC" id="2.7.11.1"/>
    </reaction>
</comment>
<keyword evidence="10" id="KW-0418">Kinase</keyword>